<keyword evidence="3" id="KW-1185">Reference proteome</keyword>
<protein>
    <submittedName>
        <fullName evidence="2">Uncharacterized protein</fullName>
    </submittedName>
</protein>
<keyword evidence="1" id="KW-0812">Transmembrane</keyword>
<feature type="transmembrane region" description="Helical" evidence="1">
    <location>
        <begin position="64"/>
        <end position="81"/>
    </location>
</feature>
<keyword evidence="1" id="KW-0472">Membrane</keyword>
<evidence type="ECO:0000313" key="2">
    <source>
        <dbReference type="EMBL" id="SMH27630.1"/>
    </source>
</evidence>
<proteinExistence type="predicted"/>
<dbReference type="RefSeq" id="WP_085558983.1">
    <property type="nucleotide sequence ID" value="NZ_FOAH01000073.1"/>
</dbReference>
<accession>A0A1X7MS23</accession>
<dbReference type="OrthoDB" id="2868470at2"/>
<feature type="transmembrane region" description="Helical" evidence="1">
    <location>
        <begin position="101"/>
        <end position="123"/>
    </location>
</feature>
<dbReference type="AlphaFoldDB" id="A0A1X7MS23"/>
<reference evidence="2 3" key="1">
    <citation type="submission" date="2017-04" db="EMBL/GenBank/DDBJ databases">
        <authorList>
            <person name="Afonso C.L."/>
            <person name="Miller P.J."/>
            <person name="Scott M.A."/>
            <person name="Spackman E."/>
            <person name="Goraichik I."/>
            <person name="Dimitrov K.M."/>
            <person name="Suarez D.L."/>
            <person name="Swayne D.E."/>
        </authorList>
    </citation>
    <scope>NUCLEOTIDE SEQUENCE [LARGE SCALE GENOMIC DNA]</scope>
    <source>
        <strain evidence="2 3">LMG26642</strain>
    </source>
</reference>
<dbReference type="Proteomes" id="UP000193435">
    <property type="component" value="Unassembled WGS sequence"/>
</dbReference>
<evidence type="ECO:0000313" key="3">
    <source>
        <dbReference type="Proteomes" id="UP000193435"/>
    </source>
</evidence>
<dbReference type="STRING" id="1073423.SAMN04488700_0724"/>
<name>A0A1X7MS23_9LACT</name>
<organism evidence="2 3">
    <name type="scientific">Carnobacterium iners</name>
    <dbReference type="NCBI Taxonomy" id="1073423"/>
    <lineage>
        <taxon>Bacteria</taxon>
        <taxon>Bacillati</taxon>
        <taxon>Bacillota</taxon>
        <taxon>Bacilli</taxon>
        <taxon>Lactobacillales</taxon>
        <taxon>Carnobacteriaceae</taxon>
        <taxon>Carnobacterium</taxon>
    </lineage>
</organism>
<gene>
    <name evidence="2" type="ORF">SAMN04488700_0724</name>
</gene>
<keyword evidence="1" id="KW-1133">Transmembrane helix</keyword>
<dbReference type="EMBL" id="FXBJ01000002">
    <property type="protein sequence ID" value="SMH27630.1"/>
    <property type="molecule type" value="Genomic_DNA"/>
</dbReference>
<sequence length="149" mass="17266">MKALILWLASLVNEIHDQISLRVGIQMTDKELHFWVIGLVGIAFFLLVYPIFKWIDKFKFKTTILAFIYTFTVMIVLVFAIEIQQAITDRGQMEFSDAVVGLWGFIVLFFIYSIVAGIVYGFVQFLKRPKNKKTTSESTTPLKKFRSKK</sequence>
<evidence type="ECO:0000256" key="1">
    <source>
        <dbReference type="SAM" id="Phobius"/>
    </source>
</evidence>
<feature type="transmembrane region" description="Helical" evidence="1">
    <location>
        <begin position="33"/>
        <end position="52"/>
    </location>
</feature>